<feature type="transmembrane region" description="Helical" evidence="6">
    <location>
        <begin position="324"/>
        <end position="351"/>
    </location>
</feature>
<feature type="transmembrane region" description="Helical" evidence="6">
    <location>
        <begin position="81"/>
        <end position="108"/>
    </location>
</feature>
<proteinExistence type="predicted"/>
<dbReference type="EMBL" id="JAVRRG010000341">
    <property type="protein sequence ID" value="KAK5072259.1"/>
    <property type="molecule type" value="Genomic_DNA"/>
</dbReference>
<evidence type="ECO:0000313" key="8">
    <source>
        <dbReference type="Proteomes" id="UP001345013"/>
    </source>
</evidence>
<evidence type="ECO:0000256" key="6">
    <source>
        <dbReference type="SAM" id="Phobius"/>
    </source>
</evidence>
<keyword evidence="2" id="KW-0813">Transport</keyword>
<evidence type="ECO:0000256" key="2">
    <source>
        <dbReference type="ARBA" id="ARBA00022448"/>
    </source>
</evidence>
<dbReference type="InterPro" id="IPR002293">
    <property type="entry name" value="AA/rel_permease1"/>
</dbReference>
<feature type="transmembrane region" description="Helical" evidence="6">
    <location>
        <begin position="43"/>
        <end position="69"/>
    </location>
</feature>
<protein>
    <recommendedName>
        <fullName evidence="9">Choline transport protein</fullName>
    </recommendedName>
</protein>
<dbReference type="InterPro" id="IPR004840">
    <property type="entry name" value="Amino_acid_permease_CS"/>
</dbReference>
<evidence type="ECO:0000256" key="5">
    <source>
        <dbReference type="ARBA" id="ARBA00023136"/>
    </source>
</evidence>
<evidence type="ECO:0000256" key="1">
    <source>
        <dbReference type="ARBA" id="ARBA00004141"/>
    </source>
</evidence>
<feature type="transmembrane region" description="Helical" evidence="6">
    <location>
        <begin position="129"/>
        <end position="150"/>
    </location>
</feature>
<feature type="transmembrane region" description="Helical" evidence="6">
    <location>
        <begin position="162"/>
        <end position="180"/>
    </location>
</feature>
<feature type="transmembrane region" description="Helical" evidence="6">
    <location>
        <begin position="192"/>
        <end position="212"/>
    </location>
</feature>
<feature type="transmembrane region" description="Helical" evidence="6">
    <location>
        <begin position="400"/>
        <end position="420"/>
    </location>
</feature>
<feature type="transmembrane region" description="Helical" evidence="6">
    <location>
        <begin position="473"/>
        <end position="494"/>
    </location>
</feature>
<keyword evidence="8" id="KW-1185">Reference proteome</keyword>
<dbReference type="PANTHER" id="PTHR45649:SF27">
    <property type="entry name" value="CHOLINE TRANSPORTER (EUROFUNG)"/>
    <property type="match status" value="1"/>
</dbReference>
<evidence type="ECO:0000313" key="7">
    <source>
        <dbReference type="EMBL" id="KAK5072259.1"/>
    </source>
</evidence>
<feature type="transmembrane region" description="Helical" evidence="6">
    <location>
        <begin position="441"/>
        <end position="467"/>
    </location>
</feature>
<feature type="transmembrane region" description="Helical" evidence="6">
    <location>
        <begin position="273"/>
        <end position="297"/>
    </location>
</feature>
<evidence type="ECO:0000256" key="3">
    <source>
        <dbReference type="ARBA" id="ARBA00022692"/>
    </source>
</evidence>
<keyword evidence="3 6" id="KW-0812">Transmembrane</keyword>
<gene>
    <name evidence="7" type="ORF">LTR24_010495</name>
</gene>
<name>A0ABR0JU57_9EURO</name>
<reference evidence="7 8" key="1">
    <citation type="submission" date="2023-08" db="EMBL/GenBank/DDBJ databases">
        <title>Black Yeasts Isolated from many extreme environments.</title>
        <authorList>
            <person name="Coleine C."/>
            <person name="Stajich J.E."/>
            <person name="Selbmann L."/>
        </authorList>
    </citation>
    <scope>NUCLEOTIDE SEQUENCE [LARGE SCALE GENOMIC DNA]</scope>
    <source>
        <strain evidence="7 8">CCFEE 5885</strain>
    </source>
</reference>
<feature type="transmembrane region" description="Helical" evidence="6">
    <location>
        <begin position="372"/>
        <end position="394"/>
    </location>
</feature>
<comment type="subcellular location">
    <subcellularLocation>
        <location evidence="1">Membrane</location>
        <topology evidence="1">Multi-pass membrane protein</topology>
    </subcellularLocation>
</comment>
<feature type="transmembrane region" description="Helical" evidence="6">
    <location>
        <begin position="232"/>
        <end position="252"/>
    </location>
</feature>
<dbReference type="Gene3D" id="1.20.1740.10">
    <property type="entry name" value="Amino acid/polyamine transporter I"/>
    <property type="match status" value="1"/>
</dbReference>
<dbReference type="Proteomes" id="UP001345013">
    <property type="component" value="Unassembled WGS sequence"/>
</dbReference>
<dbReference type="PIRSF" id="PIRSF006060">
    <property type="entry name" value="AA_transporter"/>
    <property type="match status" value="1"/>
</dbReference>
<accession>A0ABR0JU57</accession>
<dbReference type="PANTHER" id="PTHR45649">
    <property type="entry name" value="AMINO-ACID PERMEASE BAT1"/>
    <property type="match status" value="1"/>
</dbReference>
<dbReference type="Pfam" id="PF13520">
    <property type="entry name" value="AA_permease_2"/>
    <property type="match status" value="1"/>
</dbReference>
<keyword evidence="4 6" id="KW-1133">Transmembrane helix</keyword>
<organism evidence="7 8">
    <name type="scientific">Lithohypha guttulata</name>
    <dbReference type="NCBI Taxonomy" id="1690604"/>
    <lineage>
        <taxon>Eukaryota</taxon>
        <taxon>Fungi</taxon>
        <taxon>Dikarya</taxon>
        <taxon>Ascomycota</taxon>
        <taxon>Pezizomycotina</taxon>
        <taxon>Eurotiomycetes</taxon>
        <taxon>Chaetothyriomycetidae</taxon>
        <taxon>Chaetothyriales</taxon>
        <taxon>Trichomeriaceae</taxon>
        <taxon>Lithohypha</taxon>
    </lineage>
</organism>
<evidence type="ECO:0000256" key="4">
    <source>
        <dbReference type="ARBA" id="ARBA00022989"/>
    </source>
</evidence>
<comment type="caution">
    <text evidence="7">The sequence shown here is derived from an EMBL/GenBank/DDBJ whole genome shotgun (WGS) entry which is preliminary data.</text>
</comment>
<keyword evidence="5 6" id="KW-0472">Membrane</keyword>
<evidence type="ECO:0008006" key="9">
    <source>
        <dbReference type="Google" id="ProtNLM"/>
    </source>
</evidence>
<dbReference type="PROSITE" id="PS00218">
    <property type="entry name" value="AMINO_ACID_PERMEASE_1"/>
    <property type="match status" value="1"/>
</dbReference>
<sequence>METPEIRKSAENMVASLSEIDSGANDKINASGHVQEISRNFNLLSLAGVGLTVGNVWPAVGGSILVAIYNGGPPGVLFEFLVVSVFYWIVAACIAELASAIPSSAGVYQWASVTPGKKWGRPIGFFAGWWNYLAWVLGAASMTSIFIYALKHPDFTAEAWHVFVTYVVTTWIACAAVCFFNEAMPYLNNIGIFFILAGFIITIVVVTVMPNRPGGPGHASSSFVWKEWNAEIGYPNGFVFVAGMLNGAFSVGTPDTTTHLAEEIPYPQRNVPVAIACQMSIGFITGFSYLIAVMYAINDYDALFDSSYPLAEIYLQATGSPNGAIGLLALIMICIGICVCGLYITCGRTLWALSRDGATPFSTKISKIHPKLGMPLTATVLTAILVTTLGAIYVGSLTAFNAFVGSFIIMSSSSYIAAILPNLLTGRKNIKVYGPFHLKGAIGFIFNAIACAYMMVWFVIYCFPYALPVDAATMNYASLIWGGFTILVAAWWFLGARKSYEGPPMVQEGGKVTGVETVRKAE</sequence>